<dbReference type="SUPFAM" id="SSF103473">
    <property type="entry name" value="MFS general substrate transporter"/>
    <property type="match status" value="1"/>
</dbReference>
<dbReference type="Proteomes" id="UP001187682">
    <property type="component" value="Unassembled WGS sequence"/>
</dbReference>
<feature type="transmembrane region" description="Helical" evidence="6">
    <location>
        <begin position="173"/>
        <end position="194"/>
    </location>
</feature>
<proteinExistence type="predicted"/>
<evidence type="ECO:0000256" key="4">
    <source>
        <dbReference type="ARBA" id="ARBA00023136"/>
    </source>
</evidence>
<keyword evidence="3 6" id="KW-1133">Transmembrane helix</keyword>
<dbReference type="PROSITE" id="PS50850">
    <property type="entry name" value="MFS"/>
    <property type="match status" value="1"/>
</dbReference>
<comment type="subcellular location">
    <subcellularLocation>
        <location evidence="1">Membrane</location>
        <topology evidence="1">Multi-pass membrane protein</topology>
    </subcellularLocation>
</comment>
<protein>
    <submittedName>
        <fullName evidence="8">Related to aflatoxin efflux pump AFLT</fullName>
    </submittedName>
</protein>
<dbReference type="InterPro" id="IPR011701">
    <property type="entry name" value="MFS"/>
</dbReference>
<keyword evidence="4 6" id="KW-0472">Membrane</keyword>
<dbReference type="InterPro" id="IPR036259">
    <property type="entry name" value="MFS_trans_sf"/>
</dbReference>
<dbReference type="Pfam" id="PF07690">
    <property type="entry name" value="MFS_1"/>
    <property type="match status" value="1"/>
</dbReference>
<dbReference type="PANTHER" id="PTHR23501:SF198">
    <property type="entry name" value="AZOLE RESISTANCE PROTEIN 1-RELATED"/>
    <property type="match status" value="1"/>
</dbReference>
<dbReference type="InterPro" id="IPR020846">
    <property type="entry name" value="MFS_dom"/>
</dbReference>
<feature type="transmembrane region" description="Helical" evidence="6">
    <location>
        <begin position="206"/>
        <end position="226"/>
    </location>
</feature>
<dbReference type="GO" id="GO:0005886">
    <property type="term" value="C:plasma membrane"/>
    <property type="evidence" value="ECO:0007669"/>
    <property type="project" value="TreeGrafter"/>
</dbReference>
<feature type="transmembrane region" description="Helical" evidence="6">
    <location>
        <begin position="148"/>
        <end position="167"/>
    </location>
</feature>
<dbReference type="EMBL" id="ONZQ02000011">
    <property type="protein sequence ID" value="SPO04932.1"/>
    <property type="molecule type" value="Genomic_DNA"/>
</dbReference>
<keyword evidence="2 6" id="KW-0812">Transmembrane</keyword>
<feature type="transmembrane region" description="Helical" evidence="6">
    <location>
        <begin position="406"/>
        <end position="428"/>
    </location>
</feature>
<evidence type="ECO:0000256" key="2">
    <source>
        <dbReference type="ARBA" id="ARBA00022692"/>
    </source>
</evidence>
<evidence type="ECO:0000259" key="7">
    <source>
        <dbReference type="PROSITE" id="PS50850"/>
    </source>
</evidence>
<dbReference type="FunFam" id="1.20.1720.10:FF:000012">
    <property type="entry name" value="MFS toxin efflux pump (AflT)"/>
    <property type="match status" value="1"/>
</dbReference>
<evidence type="ECO:0000256" key="6">
    <source>
        <dbReference type="SAM" id="Phobius"/>
    </source>
</evidence>
<feature type="region of interest" description="Disordered" evidence="5">
    <location>
        <begin position="1"/>
        <end position="65"/>
    </location>
</feature>
<evidence type="ECO:0000313" key="9">
    <source>
        <dbReference type="Proteomes" id="UP001187682"/>
    </source>
</evidence>
<evidence type="ECO:0000313" key="8">
    <source>
        <dbReference type="EMBL" id="SPO04932.1"/>
    </source>
</evidence>
<comment type="caution">
    <text evidence="8">The sequence shown here is derived from an EMBL/GenBank/DDBJ whole genome shotgun (WGS) entry which is preliminary data.</text>
</comment>
<feature type="compositionally biased region" description="Basic and acidic residues" evidence="5">
    <location>
        <begin position="1"/>
        <end position="10"/>
    </location>
</feature>
<dbReference type="AlphaFoldDB" id="A0AAE8N4Z8"/>
<name>A0AAE8N4Z8_9PEZI</name>
<feature type="transmembrane region" description="Helical" evidence="6">
    <location>
        <begin position="346"/>
        <end position="367"/>
    </location>
</feature>
<dbReference type="Gene3D" id="1.20.1720.10">
    <property type="entry name" value="Multidrug resistance protein D"/>
    <property type="match status" value="1"/>
</dbReference>
<dbReference type="GO" id="GO:0022857">
    <property type="term" value="F:transmembrane transporter activity"/>
    <property type="evidence" value="ECO:0007669"/>
    <property type="project" value="InterPro"/>
</dbReference>
<keyword evidence="9" id="KW-1185">Reference proteome</keyword>
<organism evidence="8 9">
    <name type="scientific">Cephalotrichum gorgonifer</name>
    <dbReference type="NCBI Taxonomy" id="2041049"/>
    <lineage>
        <taxon>Eukaryota</taxon>
        <taxon>Fungi</taxon>
        <taxon>Dikarya</taxon>
        <taxon>Ascomycota</taxon>
        <taxon>Pezizomycotina</taxon>
        <taxon>Sordariomycetes</taxon>
        <taxon>Hypocreomycetidae</taxon>
        <taxon>Microascales</taxon>
        <taxon>Microascaceae</taxon>
        <taxon>Cephalotrichum</taxon>
    </lineage>
</organism>
<accession>A0AAE8N4Z8</accession>
<dbReference type="CDD" id="cd17502">
    <property type="entry name" value="MFS_Azr1_MDR_like"/>
    <property type="match status" value="1"/>
</dbReference>
<evidence type="ECO:0000256" key="5">
    <source>
        <dbReference type="SAM" id="MobiDB-lite"/>
    </source>
</evidence>
<feature type="transmembrane region" description="Helical" evidence="6">
    <location>
        <begin position="80"/>
        <end position="106"/>
    </location>
</feature>
<feature type="transmembrane region" description="Helical" evidence="6">
    <location>
        <begin position="303"/>
        <end position="326"/>
    </location>
</feature>
<dbReference type="PANTHER" id="PTHR23501">
    <property type="entry name" value="MAJOR FACILITATOR SUPERFAMILY"/>
    <property type="match status" value="1"/>
</dbReference>
<evidence type="ECO:0000256" key="3">
    <source>
        <dbReference type="ARBA" id="ARBA00022989"/>
    </source>
</evidence>
<evidence type="ECO:0000256" key="1">
    <source>
        <dbReference type="ARBA" id="ARBA00004141"/>
    </source>
</evidence>
<feature type="transmembrane region" description="Helical" evidence="6">
    <location>
        <begin position="556"/>
        <end position="574"/>
    </location>
</feature>
<feature type="transmembrane region" description="Helical" evidence="6">
    <location>
        <begin position="379"/>
        <end position="399"/>
    </location>
</feature>
<dbReference type="PRINTS" id="PR01036">
    <property type="entry name" value="TCRTETB"/>
</dbReference>
<sequence>MPFFKKKEAAPDAGANSDANSARTKVDDSYVPTEKPSLERDVDDVAAPPKVSGEGEKPADAPAADGAPDETINYLTGTKLVVLIAALCLVIFLVALDQTIIAPALGAITAEFSSVKDIGWYGSAYFLTTTALQPMFGNIYKRFSIKSSFLGAVFIFEVGSLICAVAQNSTTFIVGRAVAGIGTAGMFSGGIIILANTMPLRQRPMAFGIISSMWGIASVAGPLLGGAFTDHVTWRWCFYINLPVGALAMITIFFVLHLKVERNPKNLPLLSRILELDLPGTAIFLPAIICLLLALQWGGTEYAWKSATIIGLFCGFGGMIIIFIGIQFWQGDNATLPPRFFKIKDLLVAMGFNFVFGAAFFPLVYYLSLYFQAIKGDSAVQAGIKLIPLLLAVVISSMLSGGLITYIGYYNFVVIPCMVLVAVGAGMLTTLDVDSPMRVWFGYQVLTGLGTGAGFQIGILVAQTILSLDDIPVATACLQFFQALGSAIFIAVAQTLFQNGLIDGLTAEPTLTRLGVSPLVFINSGASQVRDILIKMGAEAAIPTVLEAYMTGIRNTFYITVAAGVAAFLLACALKIRSVKKPEGGNAAEQPPAAV</sequence>
<feature type="transmembrane region" description="Helical" evidence="6">
    <location>
        <begin position="440"/>
        <end position="461"/>
    </location>
</feature>
<feature type="domain" description="Major facilitator superfamily (MFS) profile" evidence="7">
    <location>
        <begin position="83"/>
        <end position="579"/>
    </location>
</feature>
<gene>
    <name evidence="8" type="ORF">DNG_07617</name>
</gene>
<reference evidence="8" key="1">
    <citation type="submission" date="2018-03" db="EMBL/GenBank/DDBJ databases">
        <authorList>
            <person name="Guldener U."/>
        </authorList>
    </citation>
    <scope>NUCLEOTIDE SEQUENCE</scope>
</reference>
<feature type="transmembrane region" description="Helical" evidence="6">
    <location>
        <begin position="473"/>
        <end position="497"/>
    </location>
</feature>
<dbReference type="Gene3D" id="1.20.1250.20">
    <property type="entry name" value="MFS general substrate transporter like domains"/>
    <property type="match status" value="1"/>
</dbReference>
<feature type="transmembrane region" description="Helical" evidence="6">
    <location>
        <begin position="238"/>
        <end position="258"/>
    </location>
</feature>
<feature type="transmembrane region" description="Helical" evidence="6">
    <location>
        <begin position="278"/>
        <end position="297"/>
    </location>
</feature>